<sequence length="301" mass="34528">MNLTILGCYAATPRTFTNPTSQVLEINNRLFLIDCGEGTQTQLRKNKIRFTAINHIFISHLHGDHFYGLIGLISTFTLLNRHNPLTIYGPVGIKEVIKLQLRLANSWPQYELNFVELKSKKTEIIYEDKKVIVRTIPLKHRVYTNGFLFIEKEKERKLNIDKVQEYQIESCYFQNIKNGRDVVLEDGRVISNQVLSLDPPKPKSYAFCSDTIYDESIVPIIKGVQVLYHESTFLNGEEHIAEKTMHSTAQQAALIAQQANVEKLILGHYSTRYESIKPFKKEAEAVFKNVLLGDDGACFEF</sequence>
<evidence type="ECO:0000256" key="4">
    <source>
        <dbReference type="ARBA" id="ARBA00022723"/>
    </source>
</evidence>
<evidence type="ECO:0000256" key="6">
    <source>
        <dbReference type="ARBA" id="ARBA00022801"/>
    </source>
</evidence>
<dbReference type="GeneID" id="56895579"/>
<evidence type="ECO:0000256" key="8">
    <source>
        <dbReference type="HAMAP-Rule" id="MF_01818"/>
    </source>
</evidence>
<dbReference type="NCBIfam" id="NF000801">
    <property type="entry name" value="PRK00055.1-3"/>
    <property type="match status" value="1"/>
</dbReference>
<feature type="binding site" evidence="8">
    <location>
        <position position="64"/>
    </location>
    <ligand>
        <name>Zn(2+)</name>
        <dbReference type="ChEBI" id="CHEBI:29105"/>
        <label>2</label>
        <note>catalytic</note>
    </ligand>
</feature>
<name>A0AA94F3X5_9FLAO</name>
<feature type="binding site" evidence="8">
    <location>
        <position position="65"/>
    </location>
    <ligand>
        <name>Zn(2+)</name>
        <dbReference type="ChEBI" id="CHEBI:29105"/>
        <label>2</label>
        <note>catalytic</note>
    </ligand>
</feature>
<gene>
    <name evidence="8" type="primary">rnz</name>
    <name evidence="9" type="ORF">EJB19_13310</name>
</gene>
<comment type="similarity">
    <text evidence="8">Belongs to the RNase Z family.</text>
</comment>
<dbReference type="CDD" id="cd07717">
    <property type="entry name" value="RNaseZ_ZiPD-like_MBL-fold"/>
    <property type="match status" value="1"/>
</dbReference>
<dbReference type="KEGG" id="fcv:AWN65_07300"/>
<dbReference type="SUPFAM" id="SSF56281">
    <property type="entry name" value="Metallo-hydrolase/oxidoreductase"/>
    <property type="match status" value="1"/>
</dbReference>
<feature type="binding site" evidence="8">
    <location>
        <position position="210"/>
    </location>
    <ligand>
        <name>Zn(2+)</name>
        <dbReference type="ChEBI" id="CHEBI:29105"/>
        <label>2</label>
        <note>catalytic</note>
    </ligand>
</feature>
<feature type="binding site" evidence="8">
    <location>
        <position position="140"/>
    </location>
    <ligand>
        <name>Zn(2+)</name>
        <dbReference type="ChEBI" id="CHEBI:29105"/>
        <label>1</label>
        <note>catalytic</note>
    </ligand>
</feature>
<dbReference type="PANTHER" id="PTHR46018">
    <property type="entry name" value="ZINC PHOSPHODIESTERASE ELAC PROTEIN 1"/>
    <property type="match status" value="1"/>
</dbReference>
<keyword evidence="6 8" id="KW-0378">Hydrolase</keyword>
<comment type="cofactor">
    <cofactor evidence="8">
        <name>Zn(2+)</name>
        <dbReference type="ChEBI" id="CHEBI:29105"/>
    </cofactor>
    <text evidence="8">Binds 2 Zn(2+) ions.</text>
</comment>
<feature type="binding site" evidence="8">
    <location>
        <position position="210"/>
    </location>
    <ligand>
        <name>Zn(2+)</name>
        <dbReference type="ChEBI" id="CHEBI:29105"/>
        <label>1</label>
        <note>catalytic</note>
    </ligand>
</feature>
<dbReference type="InterPro" id="IPR013471">
    <property type="entry name" value="RNase_Z/BN"/>
</dbReference>
<protein>
    <recommendedName>
        <fullName evidence="8">Ribonuclease Z</fullName>
        <shortName evidence="8">RNase Z</shortName>
        <ecNumber evidence="8">3.1.26.11</ecNumber>
    </recommendedName>
    <alternativeName>
        <fullName evidence="8">tRNA 3 endonuclease</fullName>
    </alternativeName>
    <alternativeName>
        <fullName evidence="8">tRNase Z</fullName>
    </alternativeName>
</protein>
<evidence type="ECO:0000256" key="3">
    <source>
        <dbReference type="ARBA" id="ARBA00022722"/>
    </source>
</evidence>
<dbReference type="EMBL" id="RWGX01000005">
    <property type="protein sequence ID" value="RVU87305.1"/>
    <property type="molecule type" value="Genomic_DNA"/>
</dbReference>
<reference evidence="9" key="1">
    <citation type="submission" date="2018-12" db="EMBL/GenBank/DDBJ databases">
        <title>Draft genome sequence of Flaovobacterium columnare BGFS27 isolated from channel catfish in Alabama.</title>
        <authorList>
            <person name="Cai W."/>
            <person name="Arias C."/>
        </authorList>
    </citation>
    <scope>NUCLEOTIDE SEQUENCE [LARGE SCALE GENOMIC DNA]</scope>
    <source>
        <strain evidence="9">BGFS27</strain>
    </source>
</reference>
<comment type="subunit">
    <text evidence="1 8">Homodimer.</text>
</comment>
<keyword evidence="2 8" id="KW-0819">tRNA processing</keyword>
<dbReference type="GO" id="GO:0008270">
    <property type="term" value="F:zinc ion binding"/>
    <property type="evidence" value="ECO:0007669"/>
    <property type="project" value="UniProtKB-UniRule"/>
</dbReference>
<feature type="active site" description="Proton acceptor" evidence="8">
    <location>
        <position position="64"/>
    </location>
</feature>
<keyword evidence="7 8" id="KW-0862">Zinc</keyword>
<dbReference type="Gene3D" id="3.60.15.10">
    <property type="entry name" value="Ribonuclease Z/Hydroxyacylglutathione hydrolase-like"/>
    <property type="match status" value="1"/>
</dbReference>
<keyword evidence="5 8" id="KW-0255">Endonuclease</keyword>
<evidence type="ECO:0000256" key="2">
    <source>
        <dbReference type="ARBA" id="ARBA00022694"/>
    </source>
</evidence>
<dbReference type="NCBIfam" id="TIGR02651">
    <property type="entry name" value="RNase_Z"/>
    <property type="match status" value="1"/>
</dbReference>
<proteinExistence type="inferred from homology"/>
<feature type="binding site" evidence="8">
    <location>
        <position position="268"/>
    </location>
    <ligand>
        <name>Zn(2+)</name>
        <dbReference type="ChEBI" id="CHEBI:29105"/>
        <label>2</label>
        <note>catalytic</note>
    </ligand>
</feature>
<dbReference type="Pfam" id="PF23023">
    <property type="entry name" value="Anti-Pycsar_Apyc1"/>
    <property type="match status" value="1"/>
</dbReference>
<accession>A0AA94F3X5</accession>
<comment type="function">
    <text evidence="8">Zinc phosphodiesterase, which displays some tRNA 3'-processing endonuclease activity. Probably involved in tRNA maturation, by removing a 3'-trailer from precursor tRNA.</text>
</comment>
<dbReference type="GO" id="GO:0042781">
    <property type="term" value="F:3'-tRNA processing endoribonuclease activity"/>
    <property type="evidence" value="ECO:0007669"/>
    <property type="project" value="UniProtKB-UniRule"/>
</dbReference>
<keyword evidence="4 8" id="KW-0479">Metal-binding</keyword>
<feature type="binding site" evidence="8">
    <location>
        <position position="60"/>
    </location>
    <ligand>
        <name>Zn(2+)</name>
        <dbReference type="ChEBI" id="CHEBI:29105"/>
        <label>1</label>
        <note>catalytic</note>
    </ligand>
</feature>
<evidence type="ECO:0000256" key="7">
    <source>
        <dbReference type="ARBA" id="ARBA00022833"/>
    </source>
</evidence>
<dbReference type="InterPro" id="IPR036866">
    <property type="entry name" value="RibonucZ/Hydroxyglut_hydro"/>
</dbReference>
<dbReference type="RefSeq" id="WP_060382555.1">
    <property type="nucleotide sequence ID" value="NZ_MTDB01000014.1"/>
</dbReference>
<comment type="catalytic activity">
    <reaction evidence="8">
        <text>Endonucleolytic cleavage of RNA, removing extra 3' nucleotides from tRNA precursor, generating 3' termini of tRNAs. A 3'-hydroxy group is left at the tRNA terminus and a 5'-phosphoryl group is left at the trailer molecule.</text>
        <dbReference type="EC" id="3.1.26.11"/>
    </reaction>
</comment>
<feature type="binding site" evidence="8">
    <location>
        <position position="62"/>
    </location>
    <ligand>
        <name>Zn(2+)</name>
        <dbReference type="ChEBI" id="CHEBI:29105"/>
        <label>1</label>
        <note>catalytic</note>
    </ligand>
</feature>
<dbReference type="PANTHER" id="PTHR46018:SF2">
    <property type="entry name" value="ZINC PHOSPHODIESTERASE ELAC PROTEIN 1"/>
    <property type="match status" value="1"/>
</dbReference>
<evidence type="ECO:0000256" key="1">
    <source>
        <dbReference type="ARBA" id="ARBA00011738"/>
    </source>
</evidence>
<evidence type="ECO:0000313" key="9">
    <source>
        <dbReference type="EMBL" id="RVU87305.1"/>
    </source>
</evidence>
<dbReference type="AlphaFoldDB" id="A0AA94F3X5"/>
<dbReference type="HAMAP" id="MF_01818">
    <property type="entry name" value="RNase_Z_BN"/>
    <property type="match status" value="1"/>
</dbReference>
<organism evidence="9">
    <name type="scientific">Flavobacterium columnare</name>
    <dbReference type="NCBI Taxonomy" id="996"/>
    <lineage>
        <taxon>Bacteria</taxon>
        <taxon>Pseudomonadati</taxon>
        <taxon>Bacteroidota</taxon>
        <taxon>Flavobacteriia</taxon>
        <taxon>Flavobacteriales</taxon>
        <taxon>Flavobacteriaceae</taxon>
        <taxon>Flavobacterium</taxon>
    </lineage>
</organism>
<evidence type="ECO:0000256" key="5">
    <source>
        <dbReference type="ARBA" id="ARBA00022759"/>
    </source>
</evidence>
<keyword evidence="3 8" id="KW-0540">Nuclease</keyword>
<dbReference type="EC" id="3.1.26.11" evidence="8"/>
<comment type="caution">
    <text evidence="9">The sequence shown here is derived from an EMBL/GenBank/DDBJ whole genome shotgun (WGS) entry which is preliminary data.</text>
</comment>